<dbReference type="InterPro" id="IPR011990">
    <property type="entry name" value="TPR-like_helical_dom_sf"/>
</dbReference>
<sequence length="327" mass="36744">MIRPGQRFRNHLDDHLVHLHKNLYISPSDPMYYDKVIRYVDPNSPEAHYKLGQRYQASGNRKRAIFHYKQVLKTYPSPFYSAANRAIYELENSHTALMETAAAAEAGHARKPILPPFMKTLLIVLFIVNLMLLTLFFGDKAIGTTVSRLMKWGTGSSVTYETVDVPYIMYISPDTAKSDLESTLHKKALELSDDLPDQNIMIYGLAATSRGDIGKTVLLTNDEMMKSAFVIAEYHPATDSTVKIRFLNPQYSQHQPQSALGANFVRTALESYRSDHGYLPSSLEELFQSYPDNYISFIPLEAVSGSADISPIYDGTGGGFTILPQRC</sequence>
<proteinExistence type="predicted"/>
<keyword evidence="1" id="KW-0802">TPR repeat</keyword>
<name>A0ABY3SS78_9BACL</name>
<keyword evidence="4" id="KW-1185">Reference proteome</keyword>
<organism evidence="3 4">
    <name type="scientific">Paenibacillus hexagrammi</name>
    <dbReference type="NCBI Taxonomy" id="2908839"/>
    <lineage>
        <taxon>Bacteria</taxon>
        <taxon>Bacillati</taxon>
        <taxon>Bacillota</taxon>
        <taxon>Bacilli</taxon>
        <taxon>Bacillales</taxon>
        <taxon>Paenibacillaceae</taxon>
        <taxon>Paenibacillus</taxon>
    </lineage>
</organism>
<keyword evidence="2" id="KW-1133">Transmembrane helix</keyword>
<accession>A0ABY3SS78</accession>
<evidence type="ECO:0000313" key="4">
    <source>
        <dbReference type="Proteomes" id="UP001649230"/>
    </source>
</evidence>
<dbReference type="SUPFAM" id="SSF48452">
    <property type="entry name" value="TPR-like"/>
    <property type="match status" value="1"/>
</dbReference>
<keyword evidence="2" id="KW-0812">Transmembrane</keyword>
<dbReference type="EMBL" id="CP090978">
    <property type="protein sequence ID" value="UJF35866.1"/>
    <property type="molecule type" value="Genomic_DNA"/>
</dbReference>
<protein>
    <submittedName>
        <fullName evidence="3">Tetratricopeptide repeat protein</fullName>
    </submittedName>
</protein>
<dbReference type="Gene3D" id="1.25.40.10">
    <property type="entry name" value="Tetratricopeptide repeat domain"/>
    <property type="match status" value="1"/>
</dbReference>
<feature type="repeat" description="TPR" evidence="1">
    <location>
        <begin position="45"/>
        <end position="78"/>
    </location>
</feature>
<keyword evidence="2" id="KW-0472">Membrane</keyword>
<dbReference type="Proteomes" id="UP001649230">
    <property type="component" value="Chromosome"/>
</dbReference>
<evidence type="ECO:0000313" key="3">
    <source>
        <dbReference type="EMBL" id="UJF35866.1"/>
    </source>
</evidence>
<reference evidence="3 4" key="1">
    <citation type="journal article" date="2024" name="Int. J. Syst. Evol. Microbiol.">
        <title>Paenibacillus hexagrammi sp. nov., a novel bacterium isolated from the gut content of Hexagrammos agrammus.</title>
        <authorList>
            <person name="Jung H.K."/>
            <person name="Kim D.G."/>
            <person name="Zin H."/>
            <person name="Park J."/>
            <person name="Jung H."/>
            <person name="Kim Y.O."/>
            <person name="Kong H.J."/>
            <person name="Kim J.W."/>
            <person name="Kim Y.S."/>
        </authorList>
    </citation>
    <scope>NUCLEOTIDE SEQUENCE [LARGE SCALE GENOMIC DNA]</scope>
    <source>
        <strain evidence="3 4">YPD9-1</strain>
    </source>
</reference>
<gene>
    <name evidence="3" type="ORF">L0M14_12755</name>
</gene>
<feature type="transmembrane region" description="Helical" evidence="2">
    <location>
        <begin position="120"/>
        <end position="138"/>
    </location>
</feature>
<dbReference type="InterPro" id="IPR019734">
    <property type="entry name" value="TPR_rpt"/>
</dbReference>
<dbReference type="RefSeq" id="WP_235122423.1">
    <property type="nucleotide sequence ID" value="NZ_CP090978.1"/>
</dbReference>
<evidence type="ECO:0000256" key="2">
    <source>
        <dbReference type="SAM" id="Phobius"/>
    </source>
</evidence>
<evidence type="ECO:0000256" key="1">
    <source>
        <dbReference type="PROSITE-ProRule" id="PRU00339"/>
    </source>
</evidence>
<dbReference type="PROSITE" id="PS50005">
    <property type="entry name" value="TPR"/>
    <property type="match status" value="1"/>
</dbReference>